<dbReference type="CDD" id="cd06582">
    <property type="entry name" value="TM_PBP1_LivH_like"/>
    <property type="match status" value="1"/>
</dbReference>
<evidence type="ECO:0000313" key="12">
    <source>
        <dbReference type="Proteomes" id="UP000649604"/>
    </source>
</evidence>
<dbReference type="PANTHER" id="PTHR11795">
    <property type="entry name" value="BRANCHED-CHAIN AMINO ACID TRANSPORT SYSTEM PERMEASE PROTEIN LIVH"/>
    <property type="match status" value="1"/>
</dbReference>
<keyword evidence="2" id="KW-0813">Transport</keyword>
<protein>
    <submittedName>
        <fullName evidence="11">Branched-chain amino acid ABC transporter permease</fullName>
    </submittedName>
</protein>
<feature type="transmembrane region" description="Helical" evidence="10">
    <location>
        <begin position="232"/>
        <end position="258"/>
    </location>
</feature>
<proteinExistence type="inferred from homology"/>
<dbReference type="GO" id="GO:0015188">
    <property type="term" value="F:L-isoleucine transmembrane transporter activity"/>
    <property type="evidence" value="ECO:0007669"/>
    <property type="project" value="TreeGrafter"/>
</dbReference>
<evidence type="ECO:0000256" key="2">
    <source>
        <dbReference type="ARBA" id="ARBA00022448"/>
    </source>
</evidence>
<dbReference type="GO" id="GO:0005886">
    <property type="term" value="C:plasma membrane"/>
    <property type="evidence" value="ECO:0007669"/>
    <property type="project" value="UniProtKB-SubCell"/>
</dbReference>
<keyword evidence="7 10" id="KW-1133">Transmembrane helix</keyword>
<evidence type="ECO:0000256" key="4">
    <source>
        <dbReference type="ARBA" id="ARBA00022519"/>
    </source>
</evidence>
<evidence type="ECO:0000256" key="7">
    <source>
        <dbReference type="ARBA" id="ARBA00022989"/>
    </source>
</evidence>
<evidence type="ECO:0000256" key="6">
    <source>
        <dbReference type="ARBA" id="ARBA00022970"/>
    </source>
</evidence>
<dbReference type="InterPro" id="IPR001851">
    <property type="entry name" value="ABC_transp_permease"/>
</dbReference>
<gene>
    <name evidence="11" type="ORF">GF339_18040</name>
</gene>
<feature type="transmembrane region" description="Helical" evidence="10">
    <location>
        <begin position="21"/>
        <end position="41"/>
    </location>
</feature>
<evidence type="ECO:0000256" key="5">
    <source>
        <dbReference type="ARBA" id="ARBA00022692"/>
    </source>
</evidence>
<feature type="transmembrane region" description="Helical" evidence="10">
    <location>
        <begin position="106"/>
        <end position="131"/>
    </location>
</feature>
<keyword evidence="6" id="KW-0029">Amino-acid transport</keyword>
<dbReference type="AlphaFoldDB" id="A0A9D5Q751"/>
<dbReference type="GO" id="GO:1903806">
    <property type="term" value="P:L-isoleucine import across plasma membrane"/>
    <property type="evidence" value="ECO:0007669"/>
    <property type="project" value="TreeGrafter"/>
</dbReference>
<name>A0A9D5Q751_9BACT</name>
<comment type="caution">
    <text evidence="11">The sequence shown here is derived from an EMBL/GenBank/DDBJ whole genome shotgun (WGS) entry which is preliminary data.</text>
</comment>
<accession>A0A9D5Q751</accession>
<reference evidence="11" key="1">
    <citation type="submission" date="2019-11" db="EMBL/GenBank/DDBJ databases">
        <title>Microbial mats filling the niche in hypersaline microbial mats.</title>
        <authorList>
            <person name="Wong H.L."/>
            <person name="Macleod F.I."/>
            <person name="White R.A. III"/>
            <person name="Burns B.P."/>
        </authorList>
    </citation>
    <scope>NUCLEOTIDE SEQUENCE</scope>
    <source>
        <strain evidence="11">Rbin_158</strain>
    </source>
</reference>
<organism evidence="11 12">
    <name type="scientific">candidate division KSB3 bacterium</name>
    <dbReference type="NCBI Taxonomy" id="2044937"/>
    <lineage>
        <taxon>Bacteria</taxon>
        <taxon>candidate division KSB3</taxon>
    </lineage>
</organism>
<dbReference type="InterPro" id="IPR052157">
    <property type="entry name" value="BCAA_transport_permease"/>
</dbReference>
<keyword evidence="3" id="KW-1003">Cell membrane</keyword>
<keyword evidence="8 10" id="KW-0472">Membrane</keyword>
<evidence type="ECO:0000256" key="9">
    <source>
        <dbReference type="ARBA" id="ARBA00037998"/>
    </source>
</evidence>
<dbReference type="GO" id="GO:0015808">
    <property type="term" value="P:L-alanine transport"/>
    <property type="evidence" value="ECO:0007669"/>
    <property type="project" value="TreeGrafter"/>
</dbReference>
<dbReference type="PANTHER" id="PTHR11795:SF371">
    <property type="entry name" value="HIGH-AFFINITY BRANCHED-CHAIN AMINO ACID TRANSPORT SYSTEM PERMEASE PROTEIN LIVH"/>
    <property type="match status" value="1"/>
</dbReference>
<sequence length="302" mass="31910">MSRHGGFRVDSNLVLQQLLNGISLGGVYALEAVGFGLIFNILKFSNFSHGGVVAICAYVGYFITQHLIHNFVLSLLATAIIGGLVGILIEKLVFRPVRLKGAPVTLLIVNSITVAMLVQQFFAVTLGADYYPYPELFEETAIHFGDLTVSKTYLLMLAISGVVLLVLSYIIQKTKVGIAIRAISSDIRTPSLMGVNVDHIISIAFFLAGILGGITGYLLGMTYTVDPFIGSMILKGIIAAIIGGMGSLAGGAIAGILLGAVESLLIAEIGASLTPIAVYSSIIILLLIRPEGIAGKRYVVKA</sequence>
<feature type="transmembrane region" description="Helical" evidence="10">
    <location>
        <begin position="47"/>
        <end position="64"/>
    </location>
</feature>
<dbReference type="Proteomes" id="UP000649604">
    <property type="component" value="Unassembled WGS sequence"/>
</dbReference>
<evidence type="ECO:0000313" key="11">
    <source>
        <dbReference type="EMBL" id="MBD3326490.1"/>
    </source>
</evidence>
<dbReference type="GO" id="GO:0042941">
    <property type="term" value="P:D-alanine transmembrane transport"/>
    <property type="evidence" value="ECO:0007669"/>
    <property type="project" value="TreeGrafter"/>
</dbReference>
<dbReference type="EMBL" id="WJJP01000588">
    <property type="protein sequence ID" value="MBD3326490.1"/>
    <property type="molecule type" value="Genomic_DNA"/>
</dbReference>
<dbReference type="Pfam" id="PF02653">
    <property type="entry name" value="BPD_transp_2"/>
    <property type="match status" value="1"/>
</dbReference>
<evidence type="ECO:0000256" key="3">
    <source>
        <dbReference type="ARBA" id="ARBA00022475"/>
    </source>
</evidence>
<keyword evidence="4" id="KW-0997">Cell inner membrane</keyword>
<comment type="similarity">
    <text evidence="9">Belongs to the binding-protein-dependent transport system permease family. LivHM subfamily.</text>
</comment>
<dbReference type="GO" id="GO:0005304">
    <property type="term" value="F:L-valine transmembrane transporter activity"/>
    <property type="evidence" value="ECO:0007669"/>
    <property type="project" value="TreeGrafter"/>
</dbReference>
<dbReference type="GO" id="GO:0015190">
    <property type="term" value="F:L-leucine transmembrane transporter activity"/>
    <property type="evidence" value="ECO:0007669"/>
    <property type="project" value="TreeGrafter"/>
</dbReference>
<evidence type="ECO:0000256" key="1">
    <source>
        <dbReference type="ARBA" id="ARBA00004651"/>
    </source>
</evidence>
<dbReference type="GO" id="GO:0015192">
    <property type="term" value="F:L-phenylalanine transmembrane transporter activity"/>
    <property type="evidence" value="ECO:0007669"/>
    <property type="project" value="TreeGrafter"/>
</dbReference>
<evidence type="ECO:0000256" key="10">
    <source>
        <dbReference type="SAM" id="Phobius"/>
    </source>
</evidence>
<evidence type="ECO:0000256" key="8">
    <source>
        <dbReference type="ARBA" id="ARBA00023136"/>
    </source>
</evidence>
<feature type="transmembrane region" description="Helical" evidence="10">
    <location>
        <begin position="152"/>
        <end position="171"/>
    </location>
</feature>
<keyword evidence="5 10" id="KW-0812">Transmembrane</keyword>
<feature type="transmembrane region" description="Helical" evidence="10">
    <location>
        <begin position="264"/>
        <end position="288"/>
    </location>
</feature>
<feature type="transmembrane region" description="Helical" evidence="10">
    <location>
        <begin position="71"/>
        <end position="94"/>
    </location>
</feature>
<feature type="transmembrane region" description="Helical" evidence="10">
    <location>
        <begin position="200"/>
        <end position="220"/>
    </location>
</feature>
<comment type="subcellular location">
    <subcellularLocation>
        <location evidence="1">Cell membrane</location>
        <topology evidence="1">Multi-pass membrane protein</topology>
    </subcellularLocation>
</comment>